<comment type="caution">
    <text evidence="7">The sequence shown here is derived from an EMBL/GenBank/DDBJ whole genome shotgun (WGS) entry which is preliminary data.</text>
</comment>
<evidence type="ECO:0000256" key="1">
    <source>
        <dbReference type="ARBA" id="ARBA00022448"/>
    </source>
</evidence>
<dbReference type="PIRSF" id="PIRSF000699">
    <property type="entry name" value="PTS_IILac_III"/>
    <property type="match status" value="1"/>
</dbReference>
<dbReference type="CDD" id="cd00215">
    <property type="entry name" value="PTS_IIA_lac"/>
    <property type="match status" value="1"/>
</dbReference>
<dbReference type="PANTHER" id="PTHR34382:SF7">
    <property type="entry name" value="PTS SYSTEM N,N'-DIACETYLCHITOBIOSE-SPECIFIC EIIA COMPONENT"/>
    <property type="match status" value="1"/>
</dbReference>
<keyword evidence="3 7" id="KW-0808">Transferase</keyword>
<dbReference type="OrthoDB" id="350602at2"/>
<dbReference type="EMBL" id="LQYN01000026">
    <property type="protein sequence ID" value="KYD09107.1"/>
    <property type="molecule type" value="Genomic_DNA"/>
</dbReference>
<sequence length="115" mass="13169">MEGMELVAFNIISNAGTAKSLVMEALYAAREGRYEEAEDKLKESRQYLTEGHKAHHQLIQEEASGNNFTFSLLIMHAEDQMMSVETINDLVKEMIRMYKDIHYLKGEISKNSVVK</sequence>
<dbReference type="PANTHER" id="PTHR34382">
    <property type="entry name" value="PTS SYSTEM N,N'-DIACETYLCHITOBIOSE-SPECIFIC EIIA COMPONENT"/>
    <property type="match status" value="1"/>
</dbReference>
<dbReference type="GeneID" id="62497073"/>
<keyword evidence="4" id="KW-0598">Phosphotransferase system</keyword>
<dbReference type="GO" id="GO:0009401">
    <property type="term" value="P:phosphoenolpyruvate-dependent sugar phosphotransferase system"/>
    <property type="evidence" value="ECO:0007669"/>
    <property type="project" value="UniProtKB-KW"/>
</dbReference>
<dbReference type="InterPro" id="IPR003188">
    <property type="entry name" value="PTS_IIA_lac/cel"/>
</dbReference>
<dbReference type="InterPro" id="IPR036542">
    <property type="entry name" value="PTS_IIA_lac/cel_sf"/>
</dbReference>
<keyword evidence="1" id="KW-0813">Transport</keyword>
<dbReference type="AlphaFoldDB" id="A0A150L9X0"/>
<keyword evidence="6" id="KW-0479">Metal-binding</keyword>
<gene>
    <name evidence="7" type="ORF">B4102_2634</name>
</gene>
<comment type="cofactor">
    <cofactor evidence="6">
        <name>Mg(2+)</name>
        <dbReference type="ChEBI" id="CHEBI:18420"/>
    </cofactor>
    <text evidence="6">Binds 1 Mg(2+) ion per trimer.</text>
</comment>
<dbReference type="GO" id="GO:0046872">
    <property type="term" value="F:metal ion binding"/>
    <property type="evidence" value="ECO:0007669"/>
    <property type="project" value="UniProtKB-KW"/>
</dbReference>
<dbReference type="PROSITE" id="PS51095">
    <property type="entry name" value="PTS_EIIA_TYPE_3"/>
    <property type="match status" value="1"/>
</dbReference>
<dbReference type="EC" id="2.7.1.69" evidence="7"/>
<accession>A0A150L9X0</accession>
<evidence type="ECO:0000256" key="5">
    <source>
        <dbReference type="PIRSR" id="PIRSR000699-1"/>
    </source>
</evidence>
<evidence type="ECO:0000256" key="4">
    <source>
        <dbReference type="ARBA" id="ARBA00022683"/>
    </source>
</evidence>
<feature type="binding site" evidence="6">
    <location>
        <position position="79"/>
    </location>
    <ligand>
        <name>Mg(2+)</name>
        <dbReference type="ChEBI" id="CHEBI:18420"/>
        <note>ligand shared between all trimeric partners</note>
    </ligand>
</feature>
<evidence type="ECO:0000313" key="7">
    <source>
        <dbReference type="EMBL" id="KYD09107.1"/>
    </source>
</evidence>
<dbReference type="RefSeq" id="WP_066228924.1">
    <property type="nucleotide sequence ID" value="NZ_JALKTV010000005.1"/>
</dbReference>
<protein>
    <submittedName>
        <fullName evidence="7">PTS system, cellobiose-specific IIA component</fullName>
        <ecNumber evidence="7">2.7.1.69</ecNumber>
    </submittedName>
</protein>
<organism evidence="7 8">
    <name type="scientific">Heyndrickxia sporothermodurans</name>
    <dbReference type="NCBI Taxonomy" id="46224"/>
    <lineage>
        <taxon>Bacteria</taxon>
        <taxon>Bacillati</taxon>
        <taxon>Bacillota</taxon>
        <taxon>Bacilli</taxon>
        <taxon>Bacillales</taxon>
        <taxon>Bacillaceae</taxon>
        <taxon>Heyndrickxia</taxon>
    </lineage>
</organism>
<dbReference type="SUPFAM" id="SSF46973">
    <property type="entry name" value="Enzyme IIa from lactose specific PTS, IIa-lac"/>
    <property type="match status" value="1"/>
</dbReference>
<dbReference type="Pfam" id="PF02255">
    <property type="entry name" value="PTS_IIA"/>
    <property type="match status" value="1"/>
</dbReference>
<evidence type="ECO:0000256" key="6">
    <source>
        <dbReference type="PIRSR" id="PIRSR000699-2"/>
    </source>
</evidence>
<dbReference type="GO" id="GO:0016740">
    <property type="term" value="F:transferase activity"/>
    <property type="evidence" value="ECO:0007669"/>
    <property type="project" value="UniProtKB-KW"/>
</dbReference>
<evidence type="ECO:0000313" key="8">
    <source>
        <dbReference type="Proteomes" id="UP000075666"/>
    </source>
</evidence>
<dbReference type="Proteomes" id="UP000075666">
    <property type="component" value="Unassembled WGS sequence"/>
</dbReference>
<keyword evidence="2" id="KW-0762">Sugar transport</keyword>
<proteinExistence type="predicted"/>
<dbReference type="PATRIC" id="fig|46224.3.peg.1835"/>
<name>A0A150L9X0_9BACI</name>
<feature type="active site" description="Tele-phosphohistidine intermediate" evidence="5">
    <location>
        <position position="76"/>
    </location>
</feature>
<reference evidence="7 8" key="1">
    <citation type="submission" date="2016-01" db="EMBL/GenBank/DDBJ databases">
        <title>Genome Sequences of Twelve Sporeforming Bacillus Species Isolated from Foods.</title>
        <authorList>
            <person name="Berendsen E.M."/>
            <person name="Wells-Bennik M.H."/>
            <person name="Krawcyk A.O."/>
            <person name="De Jong A."/>
            <person name="Holsappel S."/>
            <person name="Eijlander R.T."/>
            <person name="Kuipers O.P."/>
        </authorList>
    </citation>
    <scope>NUCLEOTIDE SEQUENCE [LARGE SCALE GENOMIC DNA]</scope>
    <source>
        <strain evidence="7 8">B4102</strain>
    </source>
</reference>
<evidence type="ECO:0000256" key="3">
    <source>
        <dbReference type="ARBA" id="ARBA00022679"/>
    </source>
</evidence>
<evidence type="ECO:0000256" key="2">
    <source>
        <dbReference type="ARBA" id="ARBA00022597"/>
    </source>
</evidence>
<dbReference type="Gene3D" id="1.20.58.80">
    <property type="entry name" value="Phosphotransferase system, lactose/cellobiose-type IIA subunit"/>
    <property type="match status" value="1"/>
</dbReference>
<keyword evidence="6" id="KW-0460">Magnesium</keyword>
<keyword evidence="8" id="KW-1185">Reference proteome</keyword>
<dbReference type="STRING" id="46224.B4102_2634"/>